<dbReference type="EMBL" id="LUGG01000006">
    <property type="protein sequence ID" value="OBZ73674.1"/>
    <property type="molecule type" value="Genomic_DNA"/>
</dbReference>
<evidence type="ECO:0000313" key="2">
    <source>
        <dbReference type="EMBL" id="OBZ73674.1"/>
    </source>
</evidence>
<name>A0A1C7MF77_GRIFR</name>
<feature type="region of interest" description="Disordered" evidence="1">
    <location>
        <begin position="12"/>
        <end position="63"/>
    </location>
</feature>
<comment type="caution">
    <text evidence="2">The sequence shown here is derived from an EMBL/GenBank/DDBJ whole genome shotgun (WGS) entry which is preliminary data.</text>
</comment>
<feature type="compositionally biased region" description="Low complexity" evidence="1">
    <location>
        <begin position="39"/>
        <end position="51"/>
    </location>
</feature>
<protein>
    <submittedName>
        <fullName evidence="2">Uncharacterized protein</fullName>
    </submittedName>
</protein>
<evidence type="ECO:0000313" key="3">
    <source>
        <dbReference type="Proteomes" id="UP000092993"/>
    </source>
</evidence>
<keyword evidence="3" id="KW-1185">Reference proteome</keyword>
<dbReference type="Proteomes" id="UP000092993">
    <property type="component" value="Unassembled WGS sequence"/>
</dbReference>
<feature type="compositionally biased region" description="Basic and acidic residues" evidence="1">
    <location>
        <begin position="163"/>
        <end position="178"/>
    </location>
</feature>
<evidence type="ECO:0000256" key="1">
    <source>
        <dbReference type="SAM" id="MobiDB-lite"/>
    </source>
</evidence>
<proteinExistence type="predicted"/>
<feature type="region of interest" description="Disordered" evidence="1">
    <location>
        <begin position="148"/>
        <end position="178"/>
    </location>
</feature>
<accession>A0A1C7MF77</accession>
<reference evidence="2 3" key="1">
    <citation type="submission" date="2016-03" db="EMBL/GenBank/DDBJ databases">
        <title>Whole genome sequencing of Grifola frondosa 9006-11.</title>
        <authorList>
            <person name="Min B."/>
            <person name="Park H."/>
            <person name="Kim J.-G."/>
            <person name="Cho H."/>
            <person name="Oh Y.-L."/>
            <person name="Kong W.-S."/>
            <person name="Choi I.-G."/>
        </authorList>
    </citation>
    <scope>NUCLEOTIDE SEQUENCE [LARGE SCALE GENOMIC DNA]</scope>
    <source>
        <strain evidence="2 3">9006-11</strain>
    </source>
</reference>
<gene>
    <name evidence="2" type="ORF">A0H81_06356</name>
</gene>
<organism evidence="2 3">
    <name type="scientific">Grifola frondosa</name>
    <name type="common">Maitake</name>
    <name type="synonym">Polyporus frondosus</name>
    <dbReference type="NCBI Taxonomy" id="5627"/>
    <lineage>
        <taxon>Eukaryota</taxon>
        <taxon>Fungi</taxon>
        <taxon>Dikarya</taxon>
        <taxon>Basidiomycota</taxon>
        <taxon>Agaricomycotina</taxon>
        <taxon>Agaricomycetes</taxon>
        <taxon>Polyporales</taxon>
        <taxon>Grifolaceae</taxon>
        <taxon>Grifola</taxon>
    </lineage>
</organism>
<dbReference type="AlphaFoldDB" id="A0A1C7MF77"/>
<sequence>MTMGSCSGCFCSFGEDRGLPKSGSKSGEESAANVGDDGAPSSASAANSSANEGMSGPMTPLTSWCSSIPSAPSSYSIPNSSAKSFEPALGSGIKATASSCASEYRPFAASSSSVWARLEPRKDVLDRRPLRVAVCFDDDLRIVEPGVRKREAVAPNTSSSSKEGMEDEKSAMGDGGRS</sequence>